<dbReference type="InterPro" id="IPR037920">
    <property type="entry name" value="YoaE_C"/>
</dbReference>
<feature type="domain" description="4Fe-4S Mo/W bis-MGD-type" evidence="6">
    <location>
        <begin position="20"/>
        <end position="78"/>
    </location>
</feature>
<dbReference type="InterPro" id="IPR006657">
    <property type="entry name" value="MoPterin_dinucl-bd_dom"/>
</dbReference>
<dbReference type="Gene3D" id="3.40.50.740">
    <property type="match status" value="1"/>
</dbReference>
<dbReference type="CDD" id="cd02766">
    <property type="entry name" value="MopB_3"/>
    <property type="match status" value="1"/>
</dbReference>
<keyword evidence="3" id="KW-0408">Iron</keyword>
<evidence type="ECO:0000256" key="1">
    <source>
        <dbReference type="ARBA" id="ARBA00010312"/>
    </source>
</evidence>
<dbReference type="InterPro" id="IPR050612">
    <property type="entry name" value="Prok_Mopterin_Oxidored"/>
</dbReference>
<dbReference type="Gene3D" id="2.40.40.20">
    <property type="match status" value="1"/>
</dbReference>
<reference evidence="7 8" key="1">
    <citation type="submission" date="2024-02" db="EMBL/GenBank/DDBJ databases">
        <title>Expansion and revision of Xanthobacter and proposal of Roseixanthobacter gen. nov.</title>
        <authorList>
            <person name="Soltysiak M.P.M."/>
            <person name="Jalihal A."/>
            <person name="Ory A."/>
            <person name="Chrisophersen C."/>
            <person name="Lee A.D."/>
            <person name="Boulton J."/>
            <person name="Springer M."/>
        </authorList>
    </citation>
    <scope>NUCLEOTIDE SEQUENCE [LARGE SCALE GENOMIC DNA]</scope>
    <source>
        <strain evidence="7 8">23A</strain>
    </source>
</reference>
<feature type="region of interest" description="Disordered" evidence="5">
    <location>
        <begin position="1"/>
        <end position="23"/>
    </location>
</feature>
<proteinExistence type="inferred from homology"/>
<gene>
    <name evidence="7" type="ORF">V5F32_21295</name>
</gene>
<dbReference type="SUPFAM" id="SSF53706">
    <property type="entry name" value="Formate dehydrogenase/DMSO reductase, domains 1-3"/>
    <property type="match status" value="1"/>
</dbReference>
<dbReference type="InterPro" id="IPR006963">
    <property type="entry name" value="Mopterin_OxRdtase_4Fe-4S_dom"/>
</dbReference>
<dbReference type="RefSeq" id="WP_393994335.1">
    <property type="nucleotide sequence ID" value="NZ_JBAFVH010000015.1"/>
</dbReference>
<dbReference type="PROSITE" id="PS51669">
    <property type="entry name" value="4FE4S_MOW_BIS_MGD"/>
    <property type="match status" value="1"/>
</dbReference>
<dbReference type="PANTHER" id="PTHR43742:SF6">
    <property type="entry name" value="OXIDOREDUCTASE YYAE-RELATED"/>
    <property type="match status" value="1"/>
</dbReference>
<dbReference type="SUPFAM" id="SSF50692">
    <property type="entry name" value="ADC-like"/>
    <property type="match status" value="1"/>
</dbReference>
<dbReference type="PANTHER" id="PTHR43742">
    <property type="entry name" value="TRIMETHYLAMINE-N-OXIDE REDUCTASE"/>
    <property type="match status" value="1"/>
</dbReference>
<evidence type="ECO:0000313" key="8">
    <source>
        <dbReference type="Proteomes" id="UP001604002"/>
    </source>
</evidence>
<accession>A0ABW7A126</accession>
<dbReference type="EMBL" id="JBAFVH010000015">
    <property type="protein sequence ID" value="MFG1374721.1"/>
    <property type="molecule type" value="Genomic_DNA"/>
</dbReference>
<evidence type="ECO:0000256" key="4">
    <source>
        <dbReference type="ARBA" id="ARBA00023014"/>
    </source>
</evidence>
<dbReference type="Pfam" id="PF01568">
    <property type="entry name" value="Molydop_binding"/>
    <property type="match status" value="1"/>
</dbReference>
<evidence type="ECO:0000256" key="2">
    <source>
        <dbReference type="ARBA" id="ARBA00022723"/>
    </source>
</evidence>
<dbReference type="Pfam" id="PF00384">
    <property type="entry name" value="Molybdopterin"/>
    <property type="match status" value="1"/>
</dbReference>
<comment type="similarity">
    <text evidence="1">Belongs to the prokaryotic molybdopterin-containing oxidoreductase family.</text>
</comment>
<dbReference type="SMART" id="SM00926">
    <property type="entry name" value="Molybdop_Fe4S4"/>
    <property type="match status" value="1"/>
</dbReference>
<name>A0ABW7A126_9HYPH</name>
<evidence type="ECO:0000256" key="5">
    <source>
        <dbReference type="SAM" id="MobiDB-lite"/>
    </source>
</evidence>
<keyword evidence="2" id="KW-0479">Metal-binding</keyword>
<feature type="compositionally biased region" description="Polar residues" evidence="5">
    <location>
        <begin position="1"/>
        <end position="14"/>
    </location>
</feature>
<keyword evidence="4" id="KW-0411">Iron-sulfur</keyword>
<dbReference type="Proteomes" id="UP001604002">
    <property type="component" value="Unassembled WGS sequence"/>
</dbReference>
<sequence>MNVHAPNTSPQASATAARPVQTRASVCPHDCPSTCSLEVDVMPDGRIGRVRGAKAQSYTAGVICAKVARYAERANHPERLTHPLMRTGPKGSGQFTRISWDEALDRIAERLLEAERAHGAQSVWPYYYAGTMGLVMRDGINRLTHAKGYSRFFATICVNPAWSGYMAGAGRISGADPREMAASDLITLWSTNAVATQVNVMTHAMRARKERGAKLAVVDVYRTPTMEQADIPLLIRPGTDGALACAVMHVLFRDGHADRAYLERYARDSEALEAHLKTRTPDWAAAICGLATEEIEAYARLVGTTPRAFFRIGYGFSRSRNGALNMHAVASIPVVAGSWQHEGGGALHSLSGTYGWRKKMIEGLDKLDPRTRQLDQSRIGPILMGEEDALAGGPPVKALFIQNTNPVAIAPDQEKVRAGFLREDLFVAVHEQFMTDTAQMADIVLPATMFTEHDDLYQAGGHPHIQLGPKLVEPPGECRSNHEVIAALARRLEAEHPGFAMSPRELIDWTLRESGRAPIDELEKARFIEVAQSFEDAHFLNGFGHRDKRFHFAVDWASLGFPAPAKFGPVADMPSLPDHWAVIEEATAEHPFRLVTAPARNFLNSSFTETPTSVAREGEPSLLIHPEDAAALGVATGDLVAVENPRGRVALKARLFDGVLRGVVVSEQIQPARAHREGRGINTLTGADPVAPVGGAAFHDNRVRVEKI</sequence>
<dbReference type="Gene3D" id="2.20.25.90">
    <property type="entry name" value="ADC-like domains"/>
    <property type="match status" value="1"/>
</dbReference>
<organism evidence="7 8">
    <name type="scientific">Xanthobacter oligotrophicus</name>
    <dbReference type="NCBI Taxonomy" id="2607286"/>
    <lineage>
        <taxon>Bacteria</taxon>
        <taxon>Pseudomonadati</taxon>
        <taxon>Pseudomonadota</taxon>
        <taxon>Alphaproteobacteria</taxon>
        <taxon>Hyphomicrobiales</taxon>
        <taxon>Xanthobacteraceae</taxon>
        <taxon>Xanthobacter</taxon>
    </lineage>
</organism>
<dbReference type="Gene3D" id="3.40.228.10">
    <property type="entry name" value="Dimethylsulfoxide Reductase, domain 2"/>
    <property type="match status" value="1"/>
</dbReference>
<dbReference type="Gene3D" id="3.30.2070.10">
    <property type="entry name" value="Formate dehydrogenase/DMSO reductase"/>
    <property type="match status" value="1"/>
</dbReference>
<protein>
    <submittedName>
        <fullName evidence="7">Molybdopterin oxidoreductase family protein</fullName>
    </submittedName>
</protein>
<dbReference type="CDD" id="cd02786">
    <property type="entry name" value="MopB_CT_3"/>
    <property type="match status" value="1"/>
</dbReference>
<dbReference type="Pfam" id="PF04879">
    <property type="entry name" value="Molybdop_Fe4S4"/>
    <property type="match status" value="1"/>
</dbReference>
<evidence type="ECO:0000259" key="6">
    <source>
        <dbReference type="PROSITE" id="PS51669"/>
    </source>
</evidence>
<comment type="caution">
    <text evidence="7">The sequence shown here is derived from an EMBL/GenBank/DDBJ whole genome shotgun (WGS) entry which is preliminary data.</text>
</comment>
<dbReference type="InterPro" id="IPR009010">
    <property type="entry name" value="Asp_de-COase-like_dom_sf"/>
</dbReference>
<evidence type="ECO:0000256" key="3">
    <source>
        <dbReference type="ARBA" id="ARBA00023004"/>
    </source>
</evidence>
<dbReference type="InterPro" id="IPR006656">
    <property type="entry name" value="Mopterin_OxRdtase"/>
</dbReference>
<keyword evidence="8" id="KW-1185">Reference proteome</keyword>
<evidence type="ECO:0000313" key="7">
    <source>
        <dbReference type="EMBL" id="MFG1374721.1"/>
    </source>
</evidence>